<reference evidence="3" key="1">
    <citation type="journal article" date="2019" name="Int. J. Syst. Evol. Microbiol.">
        <title>The Global Catalogue of Microorganisms (GCM) 10K type strain sequencing project: providing services to taxonomists for standard genome sequencing and annotation.</title>
        <authorList>
            <consortium name="The Broad Institute Genomics Platform"/>
            <consortium name="The Broad Institute Genome Sequencing Center for Infectious Disease"/>
            <person name="Wu L."/>
            <person name="Ma J."/>
        </authorList>
    </citation>
    <scope>NUCLEOTIDE SEQUENCE [LARGE SCALE GENOMIC DNA]</scope>
    <source>
        <strain evidence="3">DFY41</strain>
    </source>
</reference>
<dbReference type="Proteomes" id="UP001596087">
    <property type="component" value="Unassembled WGS sequence"/>
</dbReference>
<protein>
    <submittedName>
        <fullName evidence="2">Uncharacterized protein</fullName>
    </submittedName>
</protein>
<evidence type="ECO:0000313" key="3">
    <source>
        <dbReference type="Proteomes" id="UP001596087"/>
    </source>
</evidence>
<keyword evidence="1" id="KW-0472">Membrane</keyword>
<feature type="transmembrane region" description="Helical" evidence="1">
    <location>
        <begin position="31"/>
        <end position="52"/>
    </location>
</feature>
<keyword evidence="1" id="KW-0812">Transmembrane</keyword>
<keyword evidence="3" id="KW-1185">Reference proteome</keyword>
<gene>
    <name evidence="2" type="ORF">ACFPGP_11950</name>
</gene>
<sequence length="138" mass="15223">MASLSLLRTIEEPPRQQDEPQPTAESGVTRVLVLSTSAFTLMFAVRLMFGILGKPVSAEFGLIEVQPGDLGRFSLPVLFAHTKVRSGFPSSTDFVFFVLTVICLLWMHSTAVHMLHTESSGLARPIERPSEAHEEELV</sequence>
<accession>A0ABW0BJ77</accession>
<keyword evidence="1" id="KW-1133">Transmembrane helix</keyword>
<dbReference type="RefSeq" id="WP_378590372.1">
    <property type="nucleotide sequence ID" value="NZ_JBHSKD010000011.1"/>
</dbReference>
<feature type="transmembrane region" description="Helical" evidence="1">
    <location>
        <begin position="94"/>
        <end position="115"/>
    </location>
</feature>
<dbReference type="EMBL" id="JBHSKD010000011">
    <property type="protein sequence ID" value="MFC5177389.1"/>
    <property type="molecule type" value="Genomic_DNA"/>
</dbReference>
<comment type="caution">
    <text evidence="2">The sequence shown here is derived from an EMBL/GenBank/DDBJ whole genome shotgun (WGS) entry which is preliminary data.</text>
</comment>
<proteinExistence type="predicted"/>
<organism evidence="2 3">
    <name type="scientific">Nocardioides taihuensis</name>
    <dbReference type="NCBI Taxonomy" id="1835606"/>
    <lineage>
        <taxon>Bacteria</taxon>
        <taxon>Bacillati</taxon>
        <taxon>Actinomycetota</taxon>
        <taxon>Actinomycetes</taxon>
        <taxon>Propionibacteriales</taxon>
        <taxon>Nocardioidaceae</taxon>
        <taxon>Nocardioides</taxon>
    </lineage>
</organism>
<evidence type="ECO:0000256" key="1">
    <source>
        <dbReference type="SAM" id="Phobius"/>
    </source>
</evidence>
<name>A0ABW0BJ77_9ACTN</name>
<evidence type="ECO:0000313" key="2">
    <source>
        <dbReference type="EMBL" id="MFC5177389.1"/>
    </source>
</evidence>